<protein>
    <submittedName>
        <fullName evidence="2">Uncharacterized protein</fullName>
    </submittedName>
</protein>
<feature type="transmembrane region" description="Helical" evidence="1">
    <location>
        <begin position="16"/>
        <end position="39"/>
    </location>
</feature>
<keyword evidence="1" id="KW-0472">Membrane</keyword>
<dbReference type="EMBL" id="GFDF01011946">
    <property type="protein sequence ID" value="JAV02138.1"/>
    <property type="molecule type" value="Transcribed_RNA"/>
</dbReference>
<evidence type="ECO:0000256" key="1">
    <source>
        <dbReference type="SAM" id="Phobius"/>
    </source>
</evidence>
<organism evidence="2">
    <name type="scientific">Nyssomyia neivai</name>
    <dbReference type="NCBI Taxonomy" id="330878"/>
    <lineage>
        <taxon>Eukaryota</taxon>
        <taxon>Metazoa</taxon>
        <taxon>Ecdysozoa</taxon>
        <taxon>Arthropoda</taxon>
        <taxon>Hexapoda</taxon>
        <taxon>Insecta</taxon>
        <taxon>Pterygota</taxon>
        <taxon>Neoptera</taxon>
        <taxon>Endopterygota</taxon>
        <taxon>Diptera</taxon>
        <taxon>Nematocera</taxon>
        <taxon>Psychodoidea</taxon>
        <taxon>Psychodidae</taxon>
        <taxon>Nyssomyia</taxon>
    </lineage>
</organism>
<dbReference type="AlphaFoldDB" id="A0A1L8D6R6"/>
<name>A0A1L8D6R6_9DIPT</name>
<accession>A0A1L8D6R6</accession>
<reference evidence="2" key="1">
    <citation type="submission" date="2016-12" db="EMBL/GenBank/DDBJ databases">
        <title>An insight into the sialome and mialome of the sand fly, Nyssomyia neivai.</title>
        <authorList>
            <person name="Sebastian V."/>
            <person name="Goulart T.M."/>
            <person name="Oliveira W."/>
            <person name="Calvo E."/>
            <person name="Oliveira L.F."/>
            <person name="Pinto M.C."/>
            <person name="Rosselino A.M."/>
            <person name="Ribeiro J.M."/>
        </authorList>
    </citation>
    <scope>NUCLEOTIDE SEQUENCE</scope>
</reference>
<proteinExistence type="predicted"/>
<evidence type="ECO:0000313" key="2">
    <source>
        <dbReference type="EMBL" id="JAV02138.1"/>
    </source>
</evidence>
<sequence>MLRRFFLFPFFTHKNLFLFAIIVIPFPFDFFGCIIPVFYTKFNTSTVIRFTLFPVCIYGGVYLFLSTFPTEVVFLGMPNSSNPSMSCYWHCFKYIS</sequence>
<keyword evidence="1" id="KW-0812">Transmembrane</keyword>
<feature type="transmembrane region" description="Helical" evidence="1">
    <location>
        <begin position="46"/>
        <end position="65"/>
    </location>
</feature>
<keyword evidence="1" id="KW-1133">Transmembrane helix</keyword>